<name>A0A2T4A2S6_TRIHA</name>
<dbReference type="EMBL" id="KZ679686">
    <property type="protein sequence ID" value="PTB51354.1"/>
    <property type="molecule type" value="Genomic_DNA"/>
</dbReference>
<protein>
    <recommendedName>
        <fullName evidence="4">Zn(2)-C6 fungal-type domain-containing protein</fullName>
    </recommendedName>
</protein>
<dbReference type="AlphaFoldDB" id="A0A2T4A2S6"/>
<feature type="region of interest" description="Disordered" evidence="1">
    <location>
        <begin position="17"/>
        <end position="79"/>
    </location>
</feature>
<feature type="compositionally biased region" description="Low complexity" evidence="1">
    <location>
        <begin position="397"/>
        <end position="406"/>
    </location>
</feature>
<dbReference type="GeneID" id="36624833"/>
<feature type="region of interest" description="Disordered" evidence="1">
    <location>
        <begin position="397"/>
        <end position="423"/>
    </location>
</feature>
<proteinExistence type="predicted"/>
<evidence type="ECO:0000313" key="2">
    <source>
        <dbReference type="EMBL" id="PTB51354.1"/>
    </source>
</evidence>
<feature type="region of interest" description="Disordered" evidence="1">
    <location>
        <begin position="665"/>
        <end position="717"/>
    </location>
</feature>
<keyword evidence="3" id="KW-1185">Reference proteome</keyword>
<organism evidence="2 3">
    <name type="scientific">Trichoderma harzianum CBS 226.95</name>
    <dbReference type="NCBI Taxonomy" id="983964"/>
    <lineage>
        <taxon>Eukaryota</taxon>
        <taxon>Fungi</taxon>
        <taxon>Dikarya</taxon>
        <taxon>Ascomycota</taxon>
        <taxon>Pezizomycotina</taxon>
        <taxon>Sordariomycetes</taxon>
        <taxon>Hypocreomycetidae</taxon>
        <taxon>Hypocreales</taxon>
        <taxon>Hypocreaceae</taxon>
        <taxon>Trichoderma</taxon>
    </lineage>
</organism>
<accession>A0A2T4A2S6</accession>
<dbReference type="PANTHER" id="PTHR35392">
    <property type="entry name" value="ZN(II)2CYS6 TRANSCRIPTION FACTOR (EUROFUNG)-RELATED-RELATED"/>
    <property type="match status" value="1"/>
</dbReference>
<dbReference type="PANTHER" id="PTHR35392:SF3">
    <property type="entry name" value="ZN(2)-C6 FUNGAL-TYPE DOMAIN-CONTAINING PROTEIN"/>
    <property type="match status" value="1"/>
</dbReference>
<dbReference type="Proteomes" id="UP000241690">
    <property type="component" value="Unassembled WGS sequence"/>
</dbReference>
<dbReference type="RefSeq" id="XP_024771031.1">
    <property type="nucleotide sequence ID" value="XM_024916264.1"/>
</dbReference>
<sequence>MDGWARKREKAAFVSVSIRSNHDDDAVLPPHCTRPREEIKEPLSNQTRKAEMGKTPANSPPTARKELQPQPGLQPQSGPLASEAFLDRRRTGGLWTQRAQQLRNPGKPGIWPLLEQAALLQTLQLGRLATTDGQREAPFASSLASLMPPPASRYSGLPAVAAIDAHHRTLLYKLLRHSHPRARSFAPAPSETLLGAFDPVETRPACLCLSLAGPRALTCATHPPALHVRVRYAAAAMETAVVSLRSPDISARAPSRAKRKWADDGDTASNGTTSAVRPRARAKLNEPKGGIRLAGPSRTDAVYAPSSTGSACAATKTQQPGVVAGLSSPGRVLVHGEPVAIPQPQPQAYPDSQLHSSTLSGHSSLAKDCYAGTISRQDSDAMSIAYTTEPTAYSHYSTTSATSSPHFQQNHWPVQGQHGDALGQSQNRQVPLSLPPQSVSLQSTQANGAVYRGHPVSPQQPGQSSQDIGTNLAAPYPTGHSFPPAFPNHSVVVQYNFQYPPYPLPPHYFQQCVPHQATGQLPIQAPQGYPYHGPQYNTSHISADTKQLGPSLLTPVQSVVERSQLPENHQQAYPLQQPSRQYSIIATMDSTMYPGPEAEASEVIHVQDDVSYEHHTHMTEAAEWQNPVNYITGETHETGEFGDDNSDASGISDTMDIQCDVHDDSEVQDDSLGTGERPQELAPSISMKEEDAASSSISKPKRGQLSPTHRKQTAETRKIKACTRCRMQKMRCQVDTNDPSGDCVGCKTFSKTSKKTIHRMPCYRGKITDAVLFRAGGLELTKRWKGTEMKDVGDRVNPKDVRTVLFTLGICKEEVKIEVVHFRPQSGDVTARFWMDGEQGVRKKKDLAHYCLANIQKTASYFEDYIRRNAVEVIFNERAGGSDGAGDILESTYAYAVRRFQLLRRKPALPGKEERELNLLGNLFILWFAMRHSTGSSWIQGKELLGMKPEIRDETYPLFKRVSVPRMILAQFDSINYTRILTKYGKFVLTELESLMSRNQPEYFFLVYVCLFVLLREASWTSADRYRHARNNHGQSHWHYYNAKSWPKPNEAADRFNTHLAHIEAAEYNLMMKALTDPAVQQQLDIWRHYKADNGQMKQPAPSNVGGRPYEGRQVFYDWDHPFYWVSQLFEENWQPHATYRAESVDPLASCGILDWVWTFDILWVKIEHDPIEASWQRLICL</sequence>
<dbReference type="InterPro" id="IPR052973">
    <property type="entry name" value="Fungal_sec-metab_reg_TF"/>
</dbReference>
<evidence type="ECO:0000256" key="1">
    <source>
        <dbReference type="SAM" id="MobiDB-lite"/>
    </source>
</evidence>
<evidence type="ECO:0000313" key="3">
    <source>
        <dbReference type="Proteomes" id="UP000241690"/>
    </source>
</evidence>
<dbReference type="STRING" id="983964.A0A2T4A2S6"/>
<evidence type="ECO:0008006" key="4">
    <source>
        <dbReference type="Google" id="ProtNLM"/>
    </source>
</evidence>
<feature type="region of interest" description="Disordered" evidence="1">
    <location>
        <begin position="252"/>
        <end position="279"/>
    </location>
</feature>
<feature type="compositionally biased region" description="Low complexity" evidence="1">
    <location>
        <begin position="68"/>
        <end position="79"/>
    </location>
</feature>
<gene>
    <name evidence="2" type="ORF">M431DRAFT_485200</name>
</gene>
<reference evidence="2 3" key="1">
    <citation type="submission" date="2016-07" db="EMBL/GenBank/DDBJ databases">
        <title>Multiple horizontal gene transfer events from other fungi enriched the ability of initially mycotrophic Trichoderma (Ascomycota) to feed on dead plant biomass.</title>
        <authorList>
            <consortium name="DOE Joint Genome Institute"/>
            <person name="Aerts A."/>
            <person name="Atanasova L."/>
            <person name="Chenthamara K."/>
            <person name="Zhang J."/>
            <person name="Grujic M."/>
            <person name="Henrissat B."/>
            <person name="Kuo A."/>
            <person name="Salamov A."/>
            <person name="Lipzen A."/>
            <person name="Labutti K."/>
            <person name="Barry K."/>
            <person name="Miao Y."/>
            <person name="Rahimi M.J."/>
            <person name="Shen Q."/>
            <person name="Grigoriev I.V."/>
            <person name="Kubicek C.P."/>
            <person name="Druzhinina I.S."/>
        </authorList>
    </citation>
    <scope>NUCLEOTIDE SEQUENCE [LARGE SCALE GENOMIC DNA]</scope>
    <source>
        <strain evidence="2 3">CBS 226.95</strain>
    </source>
</reference>